<dbReference type="Gene3D" id="3.20.20.80">
    <property type="entry name" value="Glycosidases"/>
    <property type="match status" value="1"/>
</dbReference>
<dbReference type="AlphaFoldDB" id="A0A328TX22"/>
<protein>
    <recommendedName>
        <fullName evidence="7">Endo-alpha-N-acetylgalactosaminidase</fullName>
    </recommendedName>
</protein>
<dbReference type="Proteomes" id="UP000249260">
    <property type="component" value="Unassembled WGS sequence"/>
</dbReference>
<dbReference type="Pfam" id="PF12905">
    <property type="entry name" value="Glyco_hydro_101"/>
    <property type="match status" value="1"/>
</dbReference>
<feature type="domain" description="Endo-alpha-N-acetylgalactosaminidase" evidence="3">
    <location>
        <begin position="995"/>
        <end position="1092"/>
    </location>
</feature>
<accession>A0A328TX22</accession>
<organism evidence="5 6">
    <name type="scientific">Paenibacillus montanisoli</name>
    <dbReference type="NCBI Taxonomy" id="2081970"/>
    <lineage>
        <taxon>Bacteria</taxon>
        <taxon>Bacillati</taxon>
        <taxon>Bacillota</taxon>
        <taxon>Bacilli</taxon>
        <taxon>Bacillales</taxon>
        <taxon>Paenibacillaceae</taxon>
        <taxon>Paenibacillus</taxon>
    </lineage>
</organism>
<dbReference type="Gene3D" id="2.70.98.10">
    <property type="match status" value="1"/>
</dbReference>
<dbReference type="InterPro" id="IPR025706">
    <property type="entry name" value="Endoa_GalNAc"/>
</dbReference>
<gene>
    <name evidence="5" type="ORF">DL346_16735</name>
</gene>
<evidence type="ECO:0000259" key="3">
    <source>
        <dbReference type="Pfam" id="PF17974"/>
    </source>
</evidence>
<dbReference type="EMBL" id="QLUW01000003">
    <property type="protein sequence ID" value="RAP75037.1"/>
    <property type="molecule type" value="Genomic_DNA"/>
</dbReference>
<evidence type="ECO:0000259" key="2">
    <source>
        <dbReference type="Pfam" id="PF17451"/>
    </source>
</evidence>
<dbReference type="Pfam" id="PF18080">
    <property type="entry name" value="Gal_mutarotas_3"/>
    <property type="match status" value="1"/>
</dbReference>
<dbReference type="Gene3D" id="2.60.40.1180">
    <property type="entry name" value="Golgi alpha-mannosidase II"/>
    <property type="match status" value="1"/>
</dbReference>
<dbReference type="GO" id="GO:0033926">
    <property type="term" value="F:endo-alpha-N-acetylgalactosaminidase activity"/>
    <property type="evidence" value="ECO:0007669"/>
    <property type="project" value="InterPro"/>
</dbReference>
<dbReference type="InterPro" id="IPR035364">
    <property type="entry name" value="Beta_sandwich_GH101"/>
</dbReference>
<feature type="domain" description="Glycosyl hydrolase 101 beta-sandwich" evidence="2">
    <location>
        <begin position="697"/>
        <end position="793"/>
    </location>
</feature>
<dbReference type="CDD" id="cd14244">
    <property type="entry name" value="GH_101_like"/>
    <property type="match status" value="1"/>
</dbReference>
<evidence type="ECO:0000259" key="1">
    <source>
        <dbReference type="Pfam" id="PF12905"/>
    </source>
</evidence>
<proteinExistence type="predicted"/>
<evidence type="ECO:0000313" key="5">
    <source>
        <dbReference type="EMBL" id="RAP75037.1"/>
    </source>
</evidence>
<dbReference type="Gene3D" id="2.60.120.260">
    <property type="entry name" value="Galactose-binding domain-like"/>
    <property type="match status" value="2"/>
</dbReference>
<dbReference type="Pfam" id="PF17451">
    <property type="entry name" value="Glyco_hyd_101C"/>
    <property type="match status" value="1"/>
</dbReference>
<dbReference type="InterPro" id="IPR040633">
    <property type="entry name" value="Gal_mutarotas_3"/>
</dbReference>
<dbReference type="Gene3D" id="2.60.120.560">
    <property type="entry name" value="Exo-inulinase, domain 1"/>
    <property type="match status" value="1"/>
</dbReference>
<evidence type="ECO:0008006" key="7">
    <source>
        <dbReference type="Google" id="ProtNLM"/>
    </source>
</evidence>
<feature type="domain" description="Galactose mutarotase-like fold" evidence="4">
    <location>
        <begin position="204"/>
        <end position="428"/>
    </location>
</feature>
<feature type="domain" description="Endo-alpha-N-acetylgalactosaminidase" evidence="1">
    <location>
        <begin position="429"/>
        <end position="688"/>
    </location>
</feature>
<evidence type="ECO:0000313" key="6">
    <source>
        <dbReference type="Proteomes" id="UP000249260"/>
    </source>
</evidence>
<name>A0A328TX22_9BACL</name>
<dbReference type="GO" id="GO:0030246">
    <property type="term" value="F:carbohydrate binding"/>
    <property type="evidence" value="ECO:0007669"/>
    <property type="project" value="InterPro"/>
</dbReference>
<comment type="caution">
    <text evidence="5">The sequence shown here is derived from an EMBL/GenBank/DDBJ whole genome shotgun (WGS) entry which is preliminary data.</text>
</comment>
<sequence>MMTVSGSWIREEAFVLNAGASDHFVILDEAGRLGDGELAFTLTPLGLAGKVGALIRYSAPDSWICIGCDKPMDPFGKSTWIWRMPCGKQGILFKSDPLYEGKSYRIELRFRGTVLTVSLNGYEVYHGERPDWKTGAGAVGFCAWSGASGEVAEAEYEGAGGGEAAGEGGHARISGVEVSELDAIYRSDFAEVESGADTPAKWTLSSDQLEVVLDAEFPRVLLYRWKASGAVLHGQEDQLAYVELNGRRYAPSVAAKVQSGGREASYRLYFYLAQVEMLVTFAVSETALTMRITEIAELGDFRVRTIAFPQHGLVSVRDTQEGASIARAEGIKGDRFDRIADLSPASAPEHCAIAIVNTAELAAAVMAGNTLHNRKRLCVQTTACGGYKRTAVWNAYWTYRGPDMRVVGEPWVKVLITGDLGGDGIVDWQDGAIALREALPPIPGAETLRRSYAHIAMNFGSMAQYPFLRILDNVKKFYLYTDGFGQMLELKGYQSEGHDSGHPDYGGNYNERAGGLADLNVLSERARAYGAVIGVHINHSEAYPEARAYSDSLATTTPGWRWLDQSYYIDREADILSGDCDLRLDELKAQAPHLGFIYVDTYRDEHWAAWRLTSKLRGNGWTVWTEEADALDDDAVWTHDSTGDSRIHRFIRHQDKDAYAEHPLLKGGYARYGDNGFMGWQRERDLPAAVRSFFTKQLPYRYLMHFAIRSWRDEEIVLEGGVTSRLEEGTAVIRKDGIPVAIGNTVFLPWGPVNESKIYYWNDGGGETSWRLPAGWPKNGTVKLYRLTNQGRRFVRNLPVISGFVHIVADDRTPYVLYKEEAPPLPHIEWGEGSPVKDPGFDSHGFAWWTKSSSPEGGTDHIGIAETDYGQSYMLIGGGADARVSQKLKGLERGRSYSASVWVEVSEGREASILVSGYGGPDIGKSISRTNVLNCNPDSDKRGTFYQRLAIRFEIPAGGEGPVEPVLTLAAVQGNAASYVHFDDVRVHEAGGLAGGSWHSFYEDFEHVEEGWGPFASANPKVGKTHLSQLHDGFTSDTLEGVWSLKTMDRLTGELLRTLPSTLNLLPNRRYRISFDYLAEHAGQYSVAVRTTDGGPLHDAVEPIGPGRGRLSMGVVTGPYTDSYIAIMRNNADAGSLVIDCFAVDLLEEEKNCKSRKS</sequence>
<dbReference type="Pfam" id="PF17974">
    <property type="entry name" value="GalBD_like"/>
    <property type="match status" value="1"/>
</dbReference>
<dbReference type="InterPro" id="IPR040502">
    <property type="entry name" value="GH101_dom-6"/>
</dbReference>
<dbReference type="InterPro" id="IPR013780">
    <property type="entry name" value="Glyco_hydro_b"/>
</dbReference>
<dbReference type="InterPro" id="IPR014718">
    <property type="entry name" value="GH-type_carb-bd"/>
</dbReference>
<keyword evidence="6" id="KW-1185">Reference proteome</keyword>
<evidence type="ECO:0000259" key="4">
    <source>
        <dbReference type="Pfam" id="PF18080"/>
    </source>
</evidence>
<reference evidence="5 6" key="1">
    <citation type="submission" date="2018-06" db="EMBL/GenBank/DDBJ databases">
        <title>Paenibacillus montanisoli sp. nov., isolated from mountain area soil.</title>
        <authorList>
            <person name="Wu M."/>
        </authorList>
    </citation>
    <scope>NUCLEOTIDE SEQUENCE [LARGE SCALE GENOMIC DNA]</scope>
    <source>
        <strain evidence="5 6">RA17</strain>
    </source>
</reference>